<evidence type="ECO:0000256" key="4">
    <source>
        <dbReference type="ARBA" id="ARBA00011245"/>
    </source>
</evidence>
<evidence type="ECO:0000256" key="9">
    <source>
        <dbReference type="ARBA" id="ARBA00022840"/>
    </source>
</evidence>
<dbReference type="InterPro" id="IPR011008">
    <property type="entry name" value="Dimeric_a/b-barrel"/>
</dbReference>
<dbReference type="InterPro" id="IPR004364">
    <property type="entry name" value="Aa-tRNA-synt_II"/>
</dbReference>
<dbReference type="Gene3D" id="2.40.50.140">
    <property type="entry name" value="Nucleic acid-binding proteins"/>
    <property type="match status" value="1"/>
</dbReference>
<evidence type="ECO:0000256" key="6">
    <source>
        <dbReference type="ARBA" id="ARBA00022490"/>
    </source>
</evidence>
<dbReference type="InterPro" id="IPR011032">
    <property type="entry name" value="GroES-like_sf"/>
</dbReference>
<comment type="subcellular location">
    <subcellularLocation>
        <location evidence="1">Cytoplasm</location>
    </subcellularLocation>
</comment>
<dbReference type="SUPFAM" id="SSF54909">
    <property type="entry name" value="Dimeric alpha+beta barrel"/>
    <property type="match status" value="2"/>
</dbReference>
<dbReference type="InterPro" id="IPR020843">
    <property type="entry name" value="ER"/>
</dbReference>
<dbReference type="PANTHER" id="PTHR43450:SF1">
    <property type="entry name" value="ASPARTATE--TRNA LIGASE, CYTOPLASMIC"/>
    <property type="match status" value="1"/>
</dbReference>
<evidence type="ECO:0000256" key="2">
    <source>
        <dbReference type="ARBA" id="ARBA00005312"/>
    </source>
</evidence>
<comment type="similarity">
    <text evidence="2">Belongs to the class-II aminoacyl-tRNA synthetase family. Type 2 subfamily.</text>
</comment>
<dbReference type="GO" id="GO:0003723">
    <property type="term" value="F:RNA binding"/>
    <property type="evidence" value="ECO:0007669"/>
    <property type="project" value="TreeGrafter"/>
</dbReference>
<feature type="region of interest" description="Disordered" evidence="14">
    <location>
        <begin position="1"/>
        <end position="72"/>
    </location>
</feature>
<evidence type="ECO:0000256" key="12">
    <source>
        <dbReference type="ARBA" id="ARBA00023146"/>
    </source>
</evidence>
<organism evidence="16 17">
    <name type="scientific">Didymella pomorum</name>
    <dbReference type="NCBI Taxonomy" id="749634"/>
    <lineage>
        <taxon>Eukaryota</taxon>
        <taxon>Fungi</taxon>
        <taxon>Dikarya</taxon>
        <taxon>Ascomycota</taxon>
        <taxon>Pezizomycotina</taxon>
        <taxon>Dothideomycetes</taxon>
        <taxon>Pleosporomycetidae</taxon>
        <taxon>Pleosporales</taxon>
        <taxon>Pleosporineae</taxon>
        <taxon>Didymellaceae</taxon>
        <taxon>Didymella</taxon>
    </lineage>
</organism>
<comment type="caution">
    <text evidence="16">The sequence shown here is derived from an EMBL/GenBank/DDBJ whole genome shotgun (WGS) entry which is preliminary data.</text>
</comment>
<keyword evidence="6" id="KW-0963">Cytoplasm</keyword>
<feature type="compositionally biased region" description="Low complexity" evidence="14">
    <location>
        <begin position="10"/>
        <end position="21"/>
    </location>
</feature>
<dbReference type="InterPro" id="IPR002312">
    <property type="entry name" value="Asp/Asn-tRNA-synth_IIb"/>
</dbReference>
<sequence length="1204" mass="134101">MSDAPPPAAAPSEASQGEAPSKNALKKAQKEKEKAEKKAAAKARELADRTKKEAADAEDVSKDSYGELPLTGSKDFKPTGIERVSLDTVAEHVDNEITFRCWVENARSQSAKLGFLNLRQNLSTIQAVIAASDKLSKQMVKFCSTVPTESTIVVTGLVKKAPEPIKSASIQDYEIHIKKLFIEVKAEVPLPLQVDDAERPLPAETAAEEEQKEEGGERPLVSLNTRLNNRTIDLRAKINQSIFVVKSGVCAIFQEFLSKKGFTLVQTPKILGAASEGGANVFELKYFDRQAYLAQSPQFYKQMLIASRFQRVMEIGPVFRAENSNTARHLTEFTGLDLEMEFQEHYHEVMGVLEDLMLFIFKELNVRYKRETDLIRSVYHVDDFKLPESGKVPRIPFTEGIKMLREAGEELNDYDDLSTPQEKHLGRLVLEKYGTDFYVLDQFPLAIRPAYTMPSPHDPKLSNSYDFFMRGQEICSGAQRIHDSELLSKQMREHDPPIDPNGAGTKDYVDCFRYGCPPHAGGGFGLERIVQFWLGLPNIRMCSLFPRDPQRVVPHRAAYVHDKGKAPQISDRSLGELNSHELAIKISATAINPVDWKIRDYGLFLVANWQYPAILGSDGSGTVVAVGKDVEGFNVGERVFFQSGYGDDNVSTFQEYIKIPAEIVAKTPNNISDEEASGIVLASMAAATAYYDKTVKGGNEAGKGKAIVILGGSSSVGQYAIQLARLSGFEKIVTDARAQHHDYLQSLGAHVVLDRNASGPADFQKALQGLLIEFVFDTIAIKKPHVKVQQIMGIALKPELRPIIKGLTGSLGGQDGWIAKGIFKSNRVDVLEGGLEKLQEGMERNKHGVSGVKVVVRPDPLIMLTRRACSSARGVLPACRPATVSTRSFAAGAIIQSAARAPALADITPDAAASFNRKQKEFRDGLVAAQKQKEQQESGLISDKEARAREHESGKKKGGALSSLIYGTPEGRELDKDIERSFSQVLARGKYVHSIVFHDVKPDKVEEYTELVGNWYPKMAAIPENKVHLVGSWRTEVGDCNTFVHIWEYQRYEGYHQSLHNIQSHPEFAAFDAKLKGLIRSKHTSLMQEFSFWPTTPPRQLGGLFELRSYTLHPGNLLEWETHWRRGLKARREVMEGVGAWFVQIGELNTVHHLWQFANLEERKVRREQSWNVEGWGETVHKTVPLIQTMKSRILVPCAWSTVA</sequence>
<dbReference type="Gene3D" id="3.40.50.720">
    <property type="entry name" value="NAD(P)-binding Rossmann-like Domain"/>
    <property type="match status" value="1"/>
</dbReference>
<feature type="compositionally biased region" description="Basic and acidic residues" evidence="14">
    <location>
        <begin position="931"/>
        <end position="955"/>
    </location>
</feature>
<evidence type="ECO:0000256" key="7">
    <source>
        <dbReference type="ARBA" id="ARBA00022598"/>
    </source>
</evidence>
<evidence type="ECO:0000313" key="16">
    <source>
        <dbReference type="EMBL" id="KAJ4413265.1"/>
    </source>
</evidence>
<dbReference type="Gene3D" id="3.90.180.10">
    <property type="entry name" value="Medium-chain alcohol dehydrogenases, catalytic domain"/>
    <property type="match status" value="1"/>
</dbReference>
<dbReference type="PANTHER" id="PTHR43450">
    <property type="entry name" value="ASPARTYL-TRNA SYNTHETASE"/>
    <property type="match status" value="1"/>
</dbReference>
<dbReference type="OrthoDB" id="372395at2759"/>
<dbReference type="CDD" id="cd00776">
    <property type="entry name" value="AsxRS_core"/>
    <property type="match status" value="1"/>
</dbReference>
<gene>
    <name evidence="16" type="ORF">N0V91_000240</name>
</gene>
<dbReference type="EMBL" id="JAPEVA010000001">
    <property type="protein sequence ID" value="KAJ4413265.1"/>
    <property type="molecule type" value="Genomic_DNA"/>
</dbReference>
<dbReference type="NCBIfam" id="NF003483">
    <property type="entry name" value="PRK05159.1"/>
    <property type="match status" value="1"/>
</dbReference>
<dbReference type="CDD" id="cd04320">
    <property type="entry name" value="AspRS_cyto_N"/>
    <property type="match status" value="1"/>
</dbReference>
<dbReference type="PROSITE" id="PS50862">
    <property type="entry name" value="AA_TRNA_LIGASE_II"/>
    <property type="match status" value="1"/>
</dbReference>
<comment type="catalytic activity">
    <reaction evidence="13">
        <text>tRNA(Asp) + L-aspartate + ATP = L-aspartyl-tRNA(Asp) + AMP + diphosphate</text>
        <dbReference type="Rhea" id="RHEA:19649"/>
        <dbReference type="Rhea" id="RHEA-COMP:9660"/>
        <dbReference type="Rhea" id="RHEA-COMP:9678"/>
        <dbReference type="ChEBI" id="CHEBI:29991"/>
        <dbReference type="ChEBI" id="CHEBI:30616"/>
        <dbReference type="ChEBI" id="CHEBI:33019"/>
        <dbReference type="ChEBI" id="CHEBI:78442"/>
        <dbReference type="ChEBI" id="CHEBI:78516"/>
        <dbReference type="ChEBI" id="CHEBI:456215"/>
        <dbReference type="EC" id="6.1.1.12"/>
    </reaction>
</comment>
<keyword evidence="8" id="KW-0547">Nucleotide-binding</keyword>
<dbReference type="Gene3D" id="3.30.930.10">
    <property type="entry name" value="Bira Bifunctional Protein, Domain 2"/>
    <property type="match status" value="1"/>
</dbReference>
<evidence type="ECO:0000256" key="5">
    <source>
        <dbReference type="ARBA" id="ARBA00012841"/>
    </source>
</evidence>
<dbReference type="PRINTS" id="PR01042">
    <property type="entry name" value="TRNASYNTHASP"/>
</dbReference>
<keyword evidence="7" id="KW-0436">Ligase</keyword>
<dbReference type="FunFam" id="3.30.930.10:FF:000013">
    <property type="entry name" value="Aspartate--tRNA ligase, cytoplasmic"/>
    <property type="match status" value="1"/>
</dbReference>
<evidence type="ECO:0000256" key="13">
    <source>
        <dbReference type="ARBA" id="ARBA00047904"/>
    </source>
</evidence>
<dbReference type="Gene3D" id="3.30.70.100">
    <property type="match status" value="2"/>
</dbReference>
<evidence type="ECO:0000256" key="11">
    <source>
        <dbReference type="ARBA" id="ARBA00023002"/>
    </source>
</evidence>
<dbReference type="InterPro" id="IPR006195">
    <property type="entry name" value="aa-tRNA-synth_II"/>
</dbReference>
<dbReference type="SUPFAM" id="SSF51735">
    <property type="entry name" value="NAD(P)-binding Rossmann-fold domains"/>
    <property type="match status" value="1"/>
</dbReference>
<dbReference type="FunFam" id="3.30.70.100:FF:000004">
    <property type="entry name" value="NIPSNAP family protein"/>
    <property type="match status" value="1"/>
</dbReference>
<dbReference type="InterPro" id="IPR012340">
    <property type="entry name" value="NA-bd_OB-fold"/>
</dbReference>
<dbReference type="InterPro" id="IPR012577">
    <property type="entry name" value="NIPSNAP"/>
</dbReference>
<protein>
    <recommendedName>
        <fullName evidence="5">aspartate--tRNA ligase</fullName>
        <ecNumber evidence="5">6.1.1.12</ecNumber>
    </recommendedName>
</protein>
<keyword evidence="10" id="KW-0648">Protein biosynthesis</keyword>
<dbReference type="InterPro" id="IPR047122">
    <property type="entry name" value="Trans-enoyl_RdTase-like"/>
</dbReference>
<evidence type="ECO:0000256" key="14">
    <source>
        <dbReference type="SAM" id="MobiDB-lite"/>
    </source>
</evidence>
<dbReference type="GO" id="GO:0004815">
    <property type="term" value="F:aspartate-tRNA ligase activity"/>
    <property type="evidence" value="ECO:0007669"/>
    <property type="project" value="UniProtKB-EC"/>
</dbReference>
<feature type="region of interest" description="Disordered" evidence="14">
    <location>
        <begin position="927"/>
        <end position="964"/>
    </location>
</feature>
<dbReference type="GO" id="GO:0016651">
    <property type="term" value="F:oxidoreductase activity, acting on NAD(P)H"/>
    <property type="evidence" value="ECO:0007669"/>
    <property type="project" value="InterPro"/>
</dbReference>
<keyword evidence="12" id="KW-0030">Aminoacyl-tRNA synthetase</keyword>
<dbReference type="GO" id="GO:0005829">
    <property type="term" value="C:cytosol"/>
    <property type="evidence" value="ECO:0007669"/>
    <property type="project" value="TreeGrafter"/>
</dbReference>
<evidence type="ECO:0000256" key="10">
    <source>
        <dbReference type="ARBA" id="ARBA00022917"/>
    </source>
</evidence>
<dbReference type="Pfam" id="PF07978">
    <property type="entry name" value="NIPSNAP"/>
    <property type="match status" value="2"/>
</dbReference>
<dbReference type="Pfam" id="PF08240">
    <property type="entry name" value="ADH_N"/>
    <property type="match status" value="1"/>
</dbReference>
<dbReference type="InterPro" id="IPR036291">
    <property type="entry name" value="NAD(P)-bd_dom_sf"/>
</dbReference>
<dbReference type="InterPro" id="IPR004523">
    <property type="entry name" value="Asp-tRNA_synthase_2"/>
</dbReference>
<dbReference type="GO" id="GO:0006422">
    <property type="term" value="P:aspartyl-tRNA aminoacylation"/>
    <property type="evidence" value="ECO:0007669"/>
    <property type="project" value="InterPro"/>
</dbReference>
<accession>A0A9W8ZN98</accession>
<evidence type="ECO:0000256" key="1">
    <source>
        <dbReference type="ARBA" id="ARBA00004496"/>
    </source>
</evidence>
<dbReference type="GO" id="GO:0005524">
    <property type="term" value="F:ATP binding"/>
    <property type="evidence" value="ECO:0007669"/>
    <property type="project" value="UniProtKB-KW"/>
</dbReference>
<dbReference type="Proteomes" id="UP001140510">
    <property type="component" value="Unassembled WGS sequence"/>
</dbReference>
<reference evidence="16" key="1">
    <citation type="submission" date="2022-10" db="EMBL/GenBank/DDBJ databases">
        <title>Tapping the CABI collections for fungal endophytes: first genome assemblies for Collariella, Neodidymelliopsis, Ascochyta clinopodiicola, Didymella pomorum, Didymosphaeria variabile, Neocosmospora piperis and Neocucurbitaria cava.</title>
        <authorList>
            <person name="Hill R."/>
        </authorList>
    </citation>
    <scope>NUCLEOTIDE SEQUENCE</scope>
    <source>
        <strain evidence="16">IMI 355091</strain>
    </source>
</reference>
<dbReference type="SUPFAM" id="SSF50249">
    <property type="entry name" value="Nucleic acid-binding proteins"/>
    <property type="match status" value="1"/>
</dbReference>
<evidence type="ECO:0000256" key="8">
    <source>
        <dbReference type="ARBA" id="ARBA00022741"/>
    </source>
</evidence>
<dbReference type="HAMAP" id="MF_02075">
    <property type="entry name" value="Asp_tRNA_synth_type2"/>
    <property type="match status" value="1"/>
</dbReference>
<dbReference type="EC" id="6.1.1.12" evidence="5"/>
<dbReference type="AlphaFoldDB" id="A0A9W8ZN98"/>
<dbReference type="InterPro" id="IPR045864">
    <property type="entry name" value="aa-tRNA-synth_II/BPL/LPL"/>
</dbReference>
<name>A0A9W8ZN98_9PLEO</name>
<comment type="similarity">
    <text evidence="3">Belongs to the zinc-containing alcohol dehydrogenase family.</text>
</comment>
<comment type="subunit">
    <text evidence="4">Monomer.</text>
</comment>
<dbReference type="InterPro" id="IPR013154">
    <property type="entry name" value="ADH-like_N"/>
</dbReference>
<evidence type="ECO:0000256" key="3">
    <source>
        <dbReference type="ARBA" id="ARBA00008072"/>
    </source>
</evidence>
<dbReference type="SUPFAM" id="SSF55681">
    <property type="entry name" value="Class II aaRS and biotin synthetases"/>
    <property type="match status" value="1"/>
</dbReference>
<dbReference type="SUPFAM" id="SSF50129">
    <property type="entry name" value="GroES-like"/>
    <property type="match status" value="1"/>
</dbReference>
<dbReference type="GO" id="GO:0017101">
    <property type="term" value="C:aminoacyl-tRNA synthetase multienzyme complex"/>
    <property type="evidence" value="ECO:0007669"/>
    <property type="project" value="TreeGrafter"/>
</dbReference>
<keyword evidence="9" id="KW-0067">ATP-binding</keyword>
<dbReference type="SMART" id="SM00829">
    <property type="entry name" value="PKS_ER"/>
    <property type="match status" value="1"/>
</dbReference>
<evidence type="ECO:0000313" key="17">
    <source>
        <dbReference type="Proteomes" id="UP001140510"/>
    </source>
</evidence>
<proteinExistence type="inferred from homology"/>
<dbReference type="NCBIfam" id="TIGR00458">
    <property type="entry name" value="aspS_nondisc"/>
    <property type="match status" value="1"/>
</dbReference>
<evidence type="ECO:0000259" key="15">
    <source>
        <dbReference type="PROSITE" id="PS50862"/>
    </source>
</evidence>
<keyword evidence="11" id="KW-0560">Oxidoreductase</keyword>
<keyword evidence="17" id="KW-1185">Reference proteome</keyword>
<feature type="compositionally biased region" description="Basic and acidic residues" evidence="14">
    <location>
        <begin position="28"/>
        <end position="65"/>
    </location>
</feature>
<dbReference type="Pfam" id="PF00152">
    <property type="entry name" value="tRNA-synt_2"/>
    <property type="match status" value="1"/>
</dbReference>
<dbReference type="CDD" id="cd08249">
    <property type="entry name" value="enoyl_reductase_like"/>
    <property type="match status" value="1"/>
</dbReference>
<dbReference type="FunFam" id="3.30.70.100:FF:000037">
    <property type="entry name" value="NIPSNAP family protein"/>
    <property type="match status" value="1"/>
</dbReference>
<feature type="domain" description="Aminoacyl-transfer RNA synthetases class-II family profile" evidence="15">
    <location>
        <begin position="243"/>
        <end position="554"/>
    </location>
</feature>